<evidence type="ECO:0000256" key="1">
    <source>
        <dbReference type="SAM" id="Phobius"/>
    </source>
</evidence>
<dbReference type="PANTHER" id="PTHR22943">
    <property type="entry name" value="7-TRANSMEMBRANE DOMAIN RECEPTOR C.ELEGANS"/>
    <property type="match status" value="1"/>
</dbReference>
<reference evidence="2 3" key="1">
    <citation type="journal article" date="1998" name="Science">
        <title>Genome sequence of the nematode C. elegans: a platform for investigating biology.</title>
        <authorList>
            <consortium name="The C. elegans sequencing consortium"/>
            <person name="Sulson J.E."/>
            <person name="Waterston R."/>
        </authorList>
    </citation>
    <scope>NUCLEOTIDE SEQUENCE [LARGE SCALE GENOMIC DNA]</scope>
    <source>
        <strain evidence="2 3">Bristol N2</strain>
    </source>
</reference>
<dbReference type="GO" id="GO:0038022">
    <property type="term" value="F:G protein-coupled olfactory receptor activity"/>
    <property type="evidence" value="ECO:0000318"/>
    <property type="project" value="GO_Central"/>
</dbReference>
<dbReference type="Proteomes" id="UP000001940">
    <property type="component" value="Chromosome V"/>
</dbReference>
<dbReference type="AGR" id="WB:WBGene00008321"/>
<dbReference type="STRING" id="6239.C55A1.1.1"/>
<dbReference type="PANTHER" id="PTHR22943:SF95">
    <property type="entry name" value="G-PROTEIN COUPLED RECEPTOR STR-217-RELATED"/>
    <property type="match status" value="1"/>
</dbReference>
<dbReference type="eggNOG" id="ENOG502TG6X">
    <property type="taxonomic scope" value="Eukaryota"/>
</dbReference>
<dbReference type="Pfam" id="PF10326">
    <property type="entry name" value="7TM_GPCR_Str"/>
    <property type="match status" value="1"/>
</dbReference>
<feature type="transmembrane region" description="Helical" evidence="1">
    <location>
        <begin position="52"/>
        <end position="76"/>
    </location>
</feature>
<keyword evidence="2" id="KW-0675">Receptor</keyword>
<dbReference type="KEGG" id="cel:CELE_C55A1.1"/>
<dbReference type="GO" id="GO:0007186">
    <property type="term" value="P:G protein-coupled receptor signaling pathway"/>
    <property type="evidence" value="ECO:0000318"/>
    <property type="project" value="GO_Central"/>
</dbReference>
<protein>
    <submittedName>
        <fullName evidence="2">Seven TM Receptor</fullName>
    </submittedName>
</protein>
<feature type="transmembrane region" description="Helical" evidence="1">
    <location>
        <begin position="166"/>
        <end position="190"/>
    </location>
</feature>
<keyword evidence="3" id="KW-1185">Reference proteome</keyword>
<dbReference type="CTD" id="183822"/>
<dbReference type="InParanoid" id="O17711"/>
<keyword evidence="1" id="KW-0812">Transmembrane</keyword>
<feature type="transmembrane region" description="Helical" evidence="1">
    <location>
        <begin position="246"/>
        <end position="267"/>
    </location>
</feature>
<dbReference type="GeneID" id="183822"/>
<dbReference type="OrthoDB" id="5862553at2759"/>
<dbReference type="UCSC" id="C55A1.1">
    <property type="organism name" value="c. elegans"/>
</dbReference>
<dbReference type="PaxDb" id="6239-C55A1.1"/>
<gene>
    <name evidence="2 4" type="ORF">C55A1.1</name>
    <name evidence="2" type="ORF">CELE_C55A1.1</name>
</gene>
<feature type="transmembrane region" description="Helical" evidence="1">
    <location>
        <begin position="96"/>
        <end position="117"/>
    </location>
</feature>
<dbReference type="RefSeq" id="NP_001343575.1">
    <property type="nucleotide sequence ID" value="NM_001356766.1"/>
</dbReference>
<name>O17711_CAEEL</name>
<dbReference type="HOGENOM" id="CLU_036335_2_0_1"/>
<evidence type="ECO:0000313" key="3">
    <source>
        <dbReference type="Proteomes" id="UP000001940"/>
    </source>
</evidence>
<evidence type="ECO:0000313" key="2">
    <source>
        <dbReference type="EMBL" id="CAB04005.3"/>
    </source>
</evidence>
<keyword evidence="1" id="KW-0472">Membrane</keyword>
<sequence>MGNYKHLLIGVSVFEMSYAVLDIVSETTVLSIKESFVVVVPYKDRFFGRNTAMVLNCIYYAFFGFSMGMFVIIFAYRSFVSTGNTILKKFKGLKMLTWFAFPIFYALVWLLVAWIPLAPFPEMDNVVRDFLFDAVNMTVDEVAYTGPLFYSTIDNSLRFSAILPAALQWVLTASSLFLVIFFGVRCYLYIGKLVDLTDLRSIRLRHLQKQLFVALVFQATVPLILMHIPVTVLYTCCVFNIVFDTFSVATTIALFPAIDPLPTIFIVKS</sequence>
<accession>O17711</accession>
<feature type="transmembrane region" description="Helical" evidence="1">
    <location>
        <begin position="211"/>
        <end position="234"/>
    </location>
</feature>
<organism evidence="2 3">
    <name type="scientific">Caenorhabditis elegans</name>
    <dbReference type="NCBI Taxonomy" id="6239"/>
    <lineage>
        <taxon>Eukaryota</taxon>
        <taxon>Metazoa</taxon>
        <taxon>Ecdysozoa</taxon>
        <taxon>Nematoda</taxon>
        <taxon>Chromadorea</taxon>
        <taxon>Rhabditida</taxon>
        <taxon>Rhabditina</taxon>
        <taxon>Rhabditomorpha</taxon>
        <taxon>Rhabditoidea</taxon>
        <taxon>Rhabditidae</taxon>
        <taxon>Peloderinae</taxon>
        <taxon>Caenorhabditis</taxon>
    </lineage>
</organism>
<dbReference type="PhylomeDB" id="O17711"/>
<dbReference type="InterPro" id="IPR019428">
    <property type="entry name" value="7TM_GPCR_serpentine_rcpt_Str"/>
</dbReference>
<dbReference type="GO" id="GO:0005886">
    <property type="term" value="C:plasma membrane"/>
    <property type="evidence" value="ECO:0000318"/>
    <property type="project" value="GO_Central"/>
</dbReference>
<evidence type="ECO:0000313" key="4">
    <source>
        <dbReference type="WormBase" id="C55A1.1"/>
    </source>
</evidence>
<keyword evidence="1" id="KW-1133">Transmembrane helix</keyword>
<proteinExistence type="predicted"/>
<dbReference type="FunCoup" id="O17711">
    <property type="interactions" value="331"/>
</dbReference>
<dbReference type="EMBL" id="BX284605">
    <property type="protein sequence ID" value="CAB04005.3"/>
    <property type="molecule type" value="Genomic_DNA"/>
</dbReference>
<dbReference type="AlphaFoldDB" id="O17711"/>
<dbReference type="GO" id="GO:0042048">
    <property type="term" value="P:olfactory behavior"/>
    <property type="evidence" value="ECO:0000318"/>
    <property type="project" value="GO_Central"/>
</dbReference>
<dbReference type="WormBase" id="C55A1.1">
    <property type="protein sequence ID" value="CE52394"/>
    <property type="gene ID" value="WBGene00008321"/>
</dbReference>
<dbReference type="PIR" id="T20246">
    <property type="entry name" value="T20246"/>
</dbReference>